<name>A0A5M4ATY1_9BACT</name>
<proteinExistence type="predicted"/>
<gene>
    <name evidence="1" type="ORF">PbJCM13498_02620</name>
</gene>
<dbReference type="AlphaFoldDB" id="A0A5M4ATY1"/>
<protein>
    <submittedName>
        <fullName evidence="1">Uncharacterized protein</fullName>
    </submittedName>
</protein>
<reference evidence="1 2" key="1">
    <citation type="submission" date="2019-10" db="EMBL/GenBank/DDBJ databases">
        <title>Prolixibacter strains distinguished by the presence of nitrate reductase genes were adept at nitrate-dependent anaerobic corrosion of metallic iron and carbon steel.</title>
        <authorList>
            <person name="Iino T."/>
            <person name="Shono N."/>
            <person name="Ito K."/>
            <person name="Nakamura R."/>
            <person name="Sueoka K."/>
            <person name="Harayama S."/>
            <person name="Ohkuma M."/>
        </authorList>
    </citation>
    <scope>NUCLEOTIDE SEQUENCE [LARGE SCALE GENOMIC DNA]</scope>
    <source>
        <strain evidence="1 2">JCM 13498</strain>
    </source>
</reference>
<keyword evidence="2" id="KW-1185">Reference proteome</keyword>
<evidence type="ECO:0000313" key="2">
    <source>
        <dbReference type="Proteomes" id="UP000391834"/>
    </source>
</evidence>
<accession>A0A5M4ATY1</accession>
<dbReference type="Proteomes" id="UP000391834">
    <property type="component" value="Unassembled WGS sequence"/>
</dbReference>
<organism evidence="1 2">
    <name type="scientific">Prolixibacter bellariivorans</name>
    <dbReference type="NCBI Taxonomy" id="314319"/>
    <lineage>
        <taxon>Bacteria</taxon>
        <taxon>Pseudomonadati</taxon>
        <taxon>Bacteroidota</taxon>
        <taxon>Bacteroidia</taxon>
        <taxon>Marinilabiliales</taxon>
        <taxon>Prolixibacteraceae</taxon>
        <taxon>Prolixibacter</taxon>
    </lineage>
</organism>
<comment type="caution">
    <text evidence="1">The sequence shown here is derived from an EMBL/GenBank/DDBJ whole genome shotgun (WGS) entry which is preliminary data.</text>
</comment>
<evidence type="ECO:0000313" key="1">
    <source>
        <dbReference type="EMBL" id="GET31399.1"/>
    </source>
</evidence>
<sequence>MKTALKLNPIRGYNYIEHIENYYRKNPNQVKYHENKVSVLVFAYRPLFYGWSHAGSGQAVSQRISAKRRQTAGRAV</sequence>
<dbReference type="EMBL" id="BLAX01000001">
    <property type="protein sequence ID" value="GET31399.1"/>
    <property type="molecule type" value="Genomic_DNA"/>
</dbReference>